<dbReference type="PROSITE" id="PS50112">
    <property type="entry name" value="PAS"/>
    <property type="match status" value="1"/>
</dbReference>
<dbReference type="InterPro" id="IPR035965">
    <property type="entry name" value="PAS-like_dom_sf"/>
</dbReference>
<evidence type="ECO:0000256" key="3">
    <source>
        <dbReference type="ARBA" id="ARBA00022553"/>
    </source>
</evidence>
<dbReference type="AlphaFoldDB" id="X1CA33"/>
<comment type="catalytic activity">
    <reaction evidence="1">
        <text>ATP + protein L-histidine = ADP + protein N-phospho-L-histidine.</text>
        <dbReference type="EC" id="2.7.13.3"/>
    </reaction>
</comment>
<dbReference type="NCBIfam" id="TIGR00229">
    <property type="entry name" value="sensory_box"/>
    <property type="match status" value="1"/>
</dbReference>
<dbReference type="InterPro" id="IPR052162">
    <property type="entry name" value="Sensor_kinase/Photoreceptor"/>
</dbReference>
<dbReference type="CDD" id="cd00130">
    <property type="entry name" value="PAS"/>
    <property type="match status" value="1"/>
</dbReference>
<protein>
    <recommendedName>
        <fullName evidence="2">histidine kinase</fullName>
        <ecNumber evidence="2">2.7.13.3</ecNumber>
    </recommendedName>
</protein>
<sequence>ADMQNKIIFVNKAFCKTYGYKREDVVGKDSNILWIGKAQIENTRSVFQVFGSTCEVGFYHKRKDGSIFPVSLSRSIIKDQNGKEIAVVGVARDISDRIEVEDELRAANLQLAEQNRLKGELAVMVSDALRAFLAALKDIIADAGMAVAGQISPQLRENLELTDQNIDKVVRLVGDFLEVSKSDAGETELERARGRLQSAASELLQALSPVATEKKS</sequence>
<dbReference type="InterPro" id="IPR001610">
    <property type="entry name" value="PAC"/>
</dbReference>
<feature type="domain" description="PAS" evidence="6">
    <location>
        <begin position="1"/>
        <end position="28"/>
    </location>
</feature>
<evidence type="ECO:0000313" key="8">
    <source>
        <dbReference type="EMBL" id="GAG93243.1"/>
    </source>
</evidence>
<evidence type="ECO:0000256" key="5">
    <source>
        <dbReference type="ARBA" id="ARBA00022777"/>
    </source>
</evidence>
<keyword evidence="5" id="KW-0418">Kinase</keyword>
<evidence type="ECO:0000259" key="6">
    <source>
        <dbReference type="PROSITE" id="PS50112"/>
    </source>
</evidence>
<keyword evidence="4" id="KW-0808">Transferase</keyword>
<evidence type="ECO:0000256" key="2">
    <source>
        <dbReference type="ARBA" id="ARBA00012438"/>
    </source>
</evidence>
<dbReference type="PROSITE" id="PS50113">
    <property type="entry name" value="PAC"/>
    <property type="match status" value="1"/>
</dbReference>
<gene>
    <name evidence="8" type="ORF">S01H4_48671</name>
</gene>
<proteinExistence type="predicted"/>
<dbReference type="SUPFAM" id="SSF55785">
    <property type="entry name" value="PYP-like sensor domain (PAS domain)"/>
    <property type="match status" value="1"/>
</dbReference>
<evidence type="ECO:0000256" key="4">
    <source>
        <dbReference type="ARBA" id="ARBA00022679"/>
    </source>
</evidence>
<dbReference type="Pfam" id="PF13426">
    <property type="entry name" value="PAS_9"/>
    <property type="match status" value="1"/>
</dbReference>
<evidence type="ECO:0000259" key="7">
    <source>
        <dbReference type="PROSITE" id="PS50113"/>
    </source>
</evidence>
<dbReference type="InterPro" id="IPR000014">
    <property type="entry name" value="PAS"/>
</dbReference>
<dbReference type="EC" id="2.7.13.3" evidence="2"/>
<dbReference type="SMART" id="SM00086">
    <property type="entry name" value="PAC"/>
    <property type="match status" value="1"/>
</dbReference>
<feature type="non-terminal residue" evidence="8">
    <location>
        <position position="1"/>
    </location>
</feature>
<organism evidence="8">
    <name type="scientific">marine sediment metagenome</name>
    <dbReference type="NCBI Taxonomy" id="412755"/>
    <lineage>
        <taxon>unclassified sequences</taxon>
        <taxon>metagenomes</taxon>
        <taxon>ecological metagenomes</taxon>
    </lineage>
</organism>
<feature type="domain" description="PAC" evidence="7">
    <location>
        <begin position="52"/>
        <end position="106"/>
    </location>
</feature>
<evidence type="ECO:0000256" key="1">
    <source>
        <dbReference type="ARBA" id="ARBA00000085"/>
    </source>
</evidence>
<reference evidence="8" key="1">
    <citation type="journal article" date="2014" name="Front. Microbiol.">
        <title>High frequency of phylogenetically diverse reductive dehalogenase-homologous genes in deep subseafloor sedimentary metagenomes.</title>
        <authorList>
            <person name="Kawai M."/>
            <person name="Futagami T."/>
            <person name="Toyoda A."/>
            <person name="Takaki Y."/>
            <person name="Nishi S."/>
            <person name="Hori S."/>
            <person name="Arai W."/>
            <person name="Tsubouchi T."/>
            <person name="Morono Y."/>
            <person name="Uchiyama I."/>
            <person name="Ito T."/>
            <person name="Fujiyama A."/>
            <person name="Inagaki F."/>
            <person name="Takami H."/>
        </authorList>
    </citation>
    <scope>NUCLEOTIDE SEQUENCE</scope>
    <source>
        <strain evidence="8">Expedition CK06-06</strain>
    </source>
</reference>
<accession>X1CA33</accession>
<dbReference type="PANTHER" id="PTHR43304:SF1">
    <property type="entry name" value="PAC DOMAIN-CONTAINING PROTEIN"/>
    <property type="match status" value="1"/>
</dbReference>
<dbReference type="GO" id="GO:0000155">
    <property type="term" value="F:phosphorelay sensor kinase activity"/>
    <property type="evidence" value="ECO:0007669"/>
    <property type="project" value="InterPro"/>
</dbReference>
<dbReference type="SUPFAM" id="SSF47384">
    <property type="entry name" value="Homodimeric domain of signal transducing histidine kinase"/>
    <property type="match status" value="1"/>
</dbReference>
<name>X1CA33_9ZZZZ</name>
<dbReference type="Gene3D" id="1.10.287.130">
    <property type="match status" value="1"/>
</dbReference>
<dbReference type="InterPro" id="IPR000700">
    <property type="entry name" value="PAS-assoc_C"/>
</dbReference>
<dbReference type="PANTHER" id="PTHR43304">
    <property type="entry name" value="PHYTOCHROME-LIKE PROTEIN CPH1"/>
    <property type="match status" value="1"/>
</dbReference>
<dbReference type="Gene3D" id="3.30.450.20">
    <property type="entry name" value="PAS domain"/>
    <property type="match status" value="1"/>
</dbReference>
<comment type="caution">
    <text evidence="8">The sequence shown here is derived from an EMBL/GenBank/DDBJ whole genome shotgun (WGS) entry which is preliminary data.</text>
</comment>
<keyword evidence="3" id="KW-0597">Phosphoprotein</keyword>
<dbReference type="EMBL" id="BART01027453">
    <property type="protein sequence ID" value="GAG93243.1"/>
    <property type="molecule type" value="Genomic_DNA"/>
</dbReference>
<dbReference type="InterPro" id="IPR036097">
    <property type="entry name" value="HisK_dim/P_sf"/>
</dbReference>